<sequence>MEVTMDKKGKAPKKASVRKPDPTQTQPGWPAQAPNEGIKRASAAHDHKPTGRGAARGR</sequence>
<comment type="caution">
    <text evidence="2">The sequence shown here is derived from an EMBL/GenBank/DDBJ whole genome shotgun (WGS) entry which is preliminary data.</text>
</comment>
<evidence type="ECO:0000313" key="2">
    <source>
        <dbReference type="EMBL" id="GHC37484.1"/>
    </source>
</evidence>
<feature type="region of interest" description="Disordered" evidence="1">
    <location>
        <begin position="1"/>
        <end position="58"/>
    </location>
</feature>
<organism evidence="2 3">
    <name type="scientific">Alcaligenes pakistanensis</name>
    <dbReference type="NCBI Taxonomy" id="1482717"/>
    <lineage>
        <taxon>Bacteria</taxon>
        <taxon>Pseudomonadati</taxon>
        <taxon>Pseudomonadota</taxon>
        <taxon>Betaproteobacteria</taxon>
        <taxon>Burkholderiales</taxon>
        <taxon>Alcaligenaceae</taxon>
        <taxon>Alcaligenes</taxon>
    </lineage>
</organism>
<feature type="compositionally biased region" description="Basic and acidic residues" evidence="1">
    <location>
        <begin position="37"/>
        <end position="49"/>
    </location>
</feature>
<dbReference type="Proteomes" id="UP000608923">
    <property type="component" value="Unassembled WGS sequence"/>
</dbReference>
<dbReference type="EMBL" id="BMZN01000001">
    <property type="protein sequence ID" value="GHC37484.1"/>
    <property type="molecule type" value="Genomic_DNA"/>
</dbReference>
<evidence type="ECO:0000313" key="3">
    <source>
        <dbReference type="Proteomes" id="UP000608923"/>
    </source>
</evidence>
<evidence type="ECO:0000256" key="1">
    <source>
        <dbReference type="SAM" id="MobiDB-lite"/>
    </source>
</evidence>
<dbReference type="AlphaFoldDB" id="A0A8H9LZ49"/>
<protein>
    <submittedName>
        <fullName evidence="2">Uncharacterized protein</fullName>
    </submittedName>
</protein>
<reference evidence="3" key="1">
    <citation type="journal article" date="2019" name="Int. J. Syst. Evol. Microbiol.">
        <title>The Global Catalogue of Microorganisms (GCM) 10K type strain sequencing project: providing services to taxonomists for standard genome sequencing and annotation.</title>
        <authorList>
            <consortium name="The Broad Institute Genomics Platform"/>
            <consortium name="The Broad Institute Genome Sequencing Center for Infectious Disease"/>
            <person name="Wu L."/>
            <person name="Ma J."/>
        </authorList>
    </citation>
    <scope>NUCLEOTIDE SEQUENCE [LARGE SCALE GENOMIC DNA]</scope>
    <source>
        <strain evidence="3">KCTC 42083</strain>
    </source>
</reference>
<keyword evidence="3" id="KW-1185">Reference proteome</keyword>
<name>A0A8H9LZ49_9BURK</name>
<proteinExistence type="predicted"/>
<accession>A0A8H9LZ49</accession>
<gene>
    <name evidence="2" type="ORF">GCM10010096_03740</name>
</gene>